<evidence type="ECO:0000256" key="1">
    <source>
        <dbReference type="ARBA" id="ARBA00022598"/>
    </source>
</evidence>
<feature type="domain" description="Aminoacyl-tRNA synthetase class I anticodon-binding" evidence="6">
    <location>
        <begin position="2"/>
        <end position="58"/>
    </location>
</feature>
<keyword evidence="3" id="KW-0067">ATP-binding</keyword>
<dbReference type="GO" id="GO:0005524">
    <property type="term" value="F:ATP binding"/>
    <property type="evidence" value="ECO:0007669"/>
    <property type="project" value="UniProtKB-KW"/>
</dbReference>
<organism evidence="7 8">
    <name type="scientific">Bacillus safensis</name>
    <dbReference type="NCBI Taxonomy" id="561879"/>
    <lineage>
        <taxon>Bacteria</taxon>
        <taxon>Bacillati</taxon>
        <taxon>Bacillota</taxon>
        <taxon>Bacilli</taxon>
        <taxon>Bacillales</taxon>
        <taxon>Bacillaceae</taxon>
        <taxon>Bacillus</taxon>
    </lineage>
</organism>
<gene>
    <name evidence="7" type="ORF">BsIDN1_01830</name>
</gene>
<evidence type="ECO:0000259" key="6">
    <source>
        <dbReference type="Pfam" id="PF19269"/>
    </source>
</evidence>
<keyword evidence="2" id="KW-0547">Nucleotide-binding</keyword>
<evidence type="ECO:0000256" key="3">
    <source>
        <dbReference type="ARBA" id="ARBA00022840"/>
    </source>
</evidence>
<dbReference type="Gene3D" id="1.10.10.350">
    <property type="match status" value="1"/>
</dbReference>
<evidence type="ECO:0000256" key="4">
    <source>
        <dbReference type="ARBA" id="ARBA00022917"/>
    </source>
</evidence>
<dbReference type="GO" id="GO:0000049">
    <property type="term" value="F:tRNA binding"/>
    <property type="evidence" value="ECO:0007669"/>
    <property type="project" value="InterPro"/>
</dbReference>
<evidence type="ECO:0000313" key="8">
    <source>
        <dbReference type="Proteomes" id="UP000464658"/>
    </source>
</evidence>
<dbReference type="GO" id="GO:0006412">
    <property type="term" value="P:translation"/>
    <property type="evidence" value="ECO:0007669"/>
    <property type="project" value="UniProtKB-KW"/>
</dbReference>
<reference evidence="7 8" key="1">
    <citation type="submission" date="2019-12" db="EMBL/GenBank/DDBJ databases">
        <title>Full genome sequence of a Bacillus safensis strain isolated from commercially available natto in Indonesia.</title>
        <authorList>
            <person name="Yoshida M."/>
            <person name="Uomi M."/>
            <person name="Waturangi D."/>
            <person name="Ekaputri J.J."/>
            <person name="Setiamarga D.H.E."/>
        </authorList>
    </citation>
    <scope>NUCLEOTIDE SEQUENCE [LARGE SCALE GENOMIC DNA]</scope>
    <source>
        <strain evidence="7 8">IDN1</strain>
    </source>
</reference>
<dbReference type="GO" id="GO:0004812">
    <property type="term" value="F:aminoacyl-tRNA ligase activity"/>
    <property type="evidence" value="ECO:0007669"/>
    <property type="project" value="UniProtKB-KW"/>
</dbReference>
<keyword evidence="5" id="KW-0030">Aminoacyl-tRNA synthetase</keyword>
<dbReference type="Pfam" id="PF19269">
    <property type="entry name" value="Anticodon_2"/>
    <property type="match status" value="1"/>
</dbReference>
<proteinExistence type="predicted"/>
<accession>A0A5S9M1C9</accession>
<sequence length="60" mass="6912">MTELFFKEQIEYNQEAKEVLAEEQVPEVMASFAGHLEQLESFTPDEIKAAIKAVKKRNRA</sequence>
<protein>
    <recommendedName>
        <fullName evidence="6">Aminoacyl-tRNA synthetase class I anticodon-binding domain-containing protein</fullName>
    </recommendedName>
</protein>
<dbReference type="SUPFAM" id="SSF48163">
    <property type="entry name" value="An anticodon-binding domain of class I aminoacyl-tRNA synthetases"/>
    <property type="match status" value="1"/>
</dbReference>
<dbReference type="InterPro" id="IPR045462">
    <property type="entry name" value="aa-tRNA-synth_I_cd-bd"/>
</dbReference>
<dbReference type="AlphaFoldDB" id="A0A5S9M1C9"/>
<evidence type="ECO:0000256" key="5">
    <source>
        <dbReference type="ARBA" id="ARBA00023146"/>
    </source>
</evidence>
<dbReference type="Proteomes" id="UP000464658">
    <property type="component" value="Chromosome"/>
</dbReference>
<evidence type="ECO:0000256" key="2">
    <source>
        <dbReference type="ARBA" id="ARBA00022741"/>
    </source>
</evidence>
<keyword evidence="4" id="KW-0648">Protein biosynthesis</keyword>
<dbReference type="EMBL" id="AP021906">
    <property type="protein sequence ID" value="BBP86565.1"/>
    <property type="molecule type" value="Genomic_DNA"/>
</dbReference>
<dbReference type="InterPro" id="IPR020751">
    <property type="entry name" value="aa-tRNA-synth_I_codon-bd_sub2"/>
</dbReference>
<name>A0A5S9M1C9_BACIA</name>
<keyword evidence="1" id="KW-0436">Ligase</keyword>
<evidence type="ECO:0000313" key="7">
    <source>
        <dbReference type="EMBL" id="BBP86565.1"/>
    </source>
</evidence>
<dbReference type="InterPro" id="IPR008925">
    <property type="entry name" value="aa_tRNA-synth_I_cd-bd_sf"/>
</dbReference>